<reference evidence="2" key="5">
    <citation type="journal article" date="2017" name="Genome Announc.">
        <title>Complete Circularized Genome Sequences of Four Strains of Elizabethkingia anophelis, Including Two Novel Strains Isolated from Wild-Caught Anopheles sinensis.</title>
        <authorList>
            <person name="Pei D."/>
            <person name="Nicholson A.C."/>
            <person name="Jiang J."/>
            <person name="Chen H."/>
            <person name="Whitney A.M."/>
            <person name="Villarma A."/>
            <person name="Bell M."/>
            <person name="Humrighouse B."/>
            <person name="Rowe L.A."/>
            <person name="Sheth M."/>
            <person name="Batra D."/>
            <person name="Juieng P."/>
            <person name="Loparev V.N."/>
            <person name="McQuiston J.R."/>
            <person name="Lan Y."/>
            <person name="Ma Y."/>
            <person name="Xu J."/>
        </authorList>
    </citation>
    <scope>NUCLEOTIDE SEQUENCE</scope>
</reference>
<reference evidence="2" key="6">
    <citation type="journal article" date="2017" name="Nat. Commun.">
        <title>Evolutionary dynamics and genomic features of the Elizabethkingia anophelis 2015 to 2016 Wisconsin outbreak strain.</title>
        <authorList>
            <person name="Perrin A."/>
            <person name="Larsonneur E."/>
            <person name="Nicholson A.C."/>
            <person name="Edwards D.J."/>
            <person name="Gundlach K.M."/>
            <person name="Whitney A.M."/>
            <person name="Gulvik C.A."/>
            <person name="Bell M.E."/>
            <person name="Rendueles O."/>
            <person name="Cury J."/>
            <person name="Hugon P."/>
            <person name="Clermont D."/>
            <person name="Enouf V."/>
            <person name="Loparev V."/>
            <person name="Juieng P."/>
            <person name="Monson T."/>
            <person name="Warshauer D."/>
            <person name="Elbadawi L.I."/>
            <person name="Walters M.S."/>
            <person name="Crist M.B."/>
            <person name="Noble-Wang J."/>
            <person name="Borlaug G."/>
            <person name="Rocha E.P.C."/>
            <person name="Criscuolo A."/>
            <person name="Touchon M."/>
            <person name="Davis J.P."/>
            <person name="Holt K.E."/>
            <person name="McQuiston J.R."/>
            <person name="Brisse S."/>
        </authorList>
    </citation>
    <scope>NUCLEOTIDE SEQUENCE</scope>
</reference>
<feature type="transmembrane region" description="Helical" evidence="1">
    <location>
        <begin position="59"/>
        <end position="77"/>
    </location>
</feature>
<evidence type="ECO:0000313" key="2">
    <source>
        <dbReference type="EMBL" id="DAC75492.1"/>
    </source>
</evidence>
<organism evidence="2">
    <name type="scientific">Elizabethkingia anophelis</name>
    <dbReference type="NCBI Taxonomy" id="1117645"/>
    <lineage>
        <taxon>Bacteria</taxon>
        <taxon>Pseudomonadati</taxon>
        <taxon>Bacteroidota</taxon>
        <taxon>Flavobacteriia</taxon>
        <taxon>Flavobacteriales</taxon>
        <taxon>Weeksellaceae</taxon>
        <taxon>Elizabethkingia</taxon>
    </lineage>
</organism>
<dbReference type="AlphaFoldDB" id="A0A455ZFE6"/>
<reference evidence="2" key="3">
    <citation type="journal article" date="2016" name="Genome Announc.">
        <title>Complete Genome Sequences of Four Strains from the 2015-2016 Elizabethkingia anophelis Outbreak.</title>
        <authorList>
            <person name="Nicholson A.C."/>
            <person name="Whitney A.M."/>
            <person name="Emery B.D."/>
            <person name="Bell M.E."/>
            <person name="Gartin J.T."/>
            <person name="Humrighouse B.W."/>
            <person name="Loparev V.N."/>
            <person name="Batra D."/>
            <person name="Sheth M."/>
            <person name="Rowe L.A."/>
            <person name="Juieng P."/>
            <person name="Knipe K."/>
            <person name="Gulvik C."/>
            <person name="McQuiston J.R."/>
        </authorList>
    </citation>
    <scope>NUCLEOTIDE SEQUENCE</scope>
</reference>
<feature type="transmembrane region" description="Helical" evidence="1">
    <location>
        <begin position="84"/>
        <end position="101"/>
    </location>
</feature>
<evidence type="ECO:0000256" key="1">
    <source>
        <dbReference type="SAM" id="Phobius"/>
    </source>
</evidence>
<keyword evidence="1" id="KW-1133">Transmembrane helix</keyword>
<feature type="transmembrane region" description="Helical" evidence="1">
    <location>
        <begin position="12"/>
        <end position="35"/>
    </location>
</feature>
<reference evidence="2" key="2">
    <citation type="journal article" date="2014" name="PLoS ONE">
        <title>Insights from the genome annotation of Elizabethkingia anophelis from the malaria vector Anopheles gambiae.</title>
        <authorList>
            <person name="Kukutla P."/>
            <person name="Lindberg B.G."/>
            <person name="Pei D."/>
            <person name="Rayl M."/>
            <person name="Yu W."/>
            <person name="Steritz M."/>
            <person name="Faye I."/>
            <person name="Xu J."/>
        </authorList>
    </citation>
    <scope>NUCLEOTIDE SEQUENCE</scope>
</reference>
<reference evidence="2" key="8">
    <citation type="journal article" date="2018" name="J. ISSAAS">
        <title>In Silico Identification of Three Types of Integrative and Conjugative Elements (ICEs) in Elizabethkingia anophelis Strains Isolated from Around the World.</title>
        <authorList>
            <person name="Xu J."/>
            <person name="Pei D."/>
            <person name="Nicholson A."/>
            <person name="Lan Y."/>
            <person name="Xia Q."/>
        </authorList>
    </citation>
    <scope>NUCLEOTIDE SEQUENCE</scope>
</reference>
<name>A0A455ZFE6_9FLAO</name>
<keyword evidence="1" id="KW-0472">Membrane</keyword>
<gene>
    <name evidence="2" type="primary">ICEEaIII(1)_R26_45238_45741</name>
</gene>
<reference evidence="2" key="7">
    <citation type="journal article" date="2017" name="Sci. Rep.">
        <title>Genomic features, phylogenetic relationships, and comparative genomics of Elizabethkingia anophelis strain EM361-97 isolated in Taiwan.</title>
        <authorList>
            <person name="Lin J.N."/>
            <person name="Lai C.H."/>
            <person name="Yang C.H."/>
            <person name="Huang Y.H."/>
            <person name="Lin H.H."/>
        </authorList>
    </citation>
    <scope>NUCLEOTIDE SEQUENCE</scope>
</reference>
<sequence length="167" mass="19619">MTQINISQSNIKYIRIFLVFISSAMMVLSGVLPFMDNILVKFYPEQMKEPLGGFPSREIALFYFTLFVLPTMILIASKLKPYKYTYIFPIFSYSILIFGYTAKGFDYDFDFNVVAYISFFVVAIVIFKLFDKTLKYIRLIFELDDYKTTVINRISQYFDAQSINKTE</sequence>
<dbReference type="EMBL" id="BK010606">
    <property type="protein sequence ID" value="DAC75492.1"/>
    <property type="molecule type" value="Genomic_DNA"/>
</dbReference>
<protein>
    <submittedName>
        <fullName evidence="2">Uncharacterized protein</fullName>
    </submittedName>
</protein>
<keyword evidence="1" id="KW-0812">Transmembrane</keyword>
<reference evidence="2" key="4">
    <citation type="journal article" date="2016" name="Sci. Rep.">
        <title>Genomic epidemiology and global diversity of the emerging bacterial pathogen Elizabethkingia anophelis.</title>
        <authorList>
            <person name="Breurec S."/>
            <person name="Criscuolo A."/>
            <person name="Diancourt L."/>
            <person name="Rendueles O."/>
            <person name="Vandenbogaert M."/>
            <person name="Passet V."/>
            <person name="Caro V."/>
            <person name="Rocha E.P."/>
            <person name="Touchon M."/>
            <person name="Brisse S."/>
        </authorList>
    </citation>
    <scope>NUCLEOTIDE SEQUENCE</scope>
</reference>
<proteinExistence type="predicted"/>
<reference evidence="2" key="1">
    <citation type="journal article" date="2014" name="Genome Biol. Evol.">
        <title>Comparative genomic analysis of malaria mosquito vector-associated novel pathogen Elizabethkingia anophelis.</title>
        <authorList>
            <person name="Teo J."/>
            <person name="Tan S.Y."/>
            <person name="Liu Y."/>
            <person name="Tay M."/>
            <person name="Ding Y."/>
            <person name="Li Y."/>
            <person name="Kjelleberg S."/>
            <person name="Givskov M."/>
            <person name="Lin R.T."/>
            <person name="Yang L."/>
        </authorList>
    </citation>
    <scope>NUCLEOTIDE SEQUENCE</scope>
</reference>
<accession>A0A455ZFE6</accession>
<feature type="transmembrane region" description="Helical" evidence="1">
    <location>
        <begin position="113"/>
        <end position="130"/>
    </location>
</feature>